<name>A0ABQ8UI30_9EUKA</name>
<dbReference type="EMBL" id="JAPMOS010000069">
    <property type="protein sequence ID" value="KAJ4456465.1"/>
    <property type="molecule type" value="Genomic_DNA"/>
</dbReference>
<accession>A0ABQ8UI30</accession>
<evidence type="ECO:0000313" key="1">
    <source>
        <dbReference type="EMBL" id="KAJ4456465.1"/>
    </source>
</evidence>
<comment type="caution">
    <text evidence="1">The sequence shown here is derived from an EMBL/GenBank/DDBJ whole genome shotgun (WGS) entry which is preliminary data.</text>
</comment>
<gene>
    <name evidence="1" type="ORF">PAPYR_8290</name>
</gene>
<sequence length="324" mass="35322">MSSSISHPPSTWDARNPYCKDRILAVCRRIQSDRGQWLFHPAITAQTVRDYAEGMIAEHLIESFVLYCNNTKPAARYFGKIDNLTVQFWIDAVDKITGRHRPAEFYMRHLRNSLARSTQLPVIKVPEPVIYAPQPVLPVPEAPVVVTPPPEVSEVEVTPADPLPETSCEFRGLCEPVGESAFDNDTTDMTSMLPPGELELPVEPEVPVTEAPLGDLMGLMSTDPDSPLVAPFFLSSLPMPAEDEASTPVPPTAATDIFNQDDDVFLVPELPMAGQLPLFDPFAPTNGDPLPTSFLDLGLGLGHDPFGLTSTLAVPSAGRAHSLF</sequence>
<dbReference type="Proteomes" id="UP001141327">
    <property type="component" value="Unassembled WGS sequence"/>
</dbReference>
<evidence type="ECO:0000313" key="2">
    <source>
        <dbReference type="Proteomes" id="UP001141327"/>
    </source>
</evidence>
<proteinExistence type="predicted"/>
<protein>
    <submittedName>
        <fullName evidence="1">Uncharacterized protein</fullName>
    </submittedName>
</protein>
<keyword evidence="2" id="KW-1185">Reference proteome</keyword>
<reference evidence="1" key="1">
    <citation type="journal article" date="2022" name="bioRxiv">
        <title>Genomics of Preaxostyla Flagellates Illuminates Evolutionary Transitions and the Path Towards Mitochondrial Loss.</title>
        <authorList>
            <person name="Novak L.V.F."/>
            <person name="Treitli S.C."/>
            <person name="Pyrih J."/>
            <person name="Halakuc P."/>
            <person name="Pipaliya S.V."/>
            <person name="Vacek V."/>
            <person name="Brzon O."/>
            <person name="Soukal P."/>
            <person name="Eme L."/>
            <person name="Dacks J.B."/>
            <person name="Karnkowska A."/>
            <person name="Elias M."/>
            <person name="Hampl V."/>
        </authorList>
    </citation>
    <scope>NUCLEOTIDE SEQUENCE</scope>
    <source>
        <strain evidence="1">RCP-MX</strain>
    </source>
</reference>
<organism evidence="1 2">
    <name type="scientific">Paratrimastix pyriformis</name>
    <dbReference type="NCBI Taxonomy" id="342808"/>
    <lineage>
        <taxon>Eukaryota</taxon>
        <taxon>Metamonada</taxon>
        <taxon>Preaxostyla</taxon>
        <taxon>Paratrimastigidae</taxon>
        <taxon>Paratrimastix</taxon>
    </lineage>
</organism>